<sequence length="143" mass="15400">MNLEDLTYQLNDYTDPSGADFVAQLATDQETLTVTCSINPDASIILLVSDEQIISVTPLLRKEDIQTADLAEFNQTVLRLSPVIPLSSIGLQDDGTYILFGAMSVNTSFENIAHELAIQADNASDVLAALDSFVSSTSTLETV</sequence>
<comment type="caution">
    <text evidence="1">The sequence shown here is derived from an EMBL/GenBank/DDBJ whole genome shotgun (WGS) entry which is preliminary data.</text>
</comment>
<proteinExistence type="predicted"/>
<evidence type="ECO:0000313" key="1">
    <source>
        <dbReference type="EMBL" id="PCH61855.1"/>
    </source>
</evidence>
<dbReference type="EMBL" id="NVQR01000054">
    <property type="protein sequence ID" value="PCH61855.1"/>
    <property type="molecule type" value="Genomic_DNA"/>
</dbReference>
<evidence type="ECO:0000313" key="2">
    <source>
        <dbReference type="Proteomes" id="UP000218172"/>
    </source>
</evidence>
<name>A0A2A4MP33_9GAMM</name>
<dbReference type="AlphaFoldDB" id="A0A2A4MP33"/>
<gene>
    <name evidence="1" type="ORF">COC19_03955</name>
</gene>
<accession>A0A2A4MP33</accession>
<dbReference type="InterPro" id="IPR019231">
    <property type="entry name" value="DUF2170"/>
</dbReference>
<reference evidence="2" key="1">
    <citation type="submission" date="2017-08" db="EMBL/GenBank/DDBJ databases">
        <title>A dynamic microbial community with high functional redundancy inhabits the cold, oxic subseafloor aquifer.</title>
        <authorList>
            <person name="Tully B.J."/>
            <person name="Wheat C.G."/>
            <person name="Glazer B.T."/>
            <person name="Huber J.A."/>
        </authorList>
    </citation>
    <scope>NUCLEOTIDE SEQUENCE [LARGE SCALE GENOMIC DNA]</scope>
</reference>
<evidence type="ECO:0008006" key="3">
    <source>
        <dbReference type="Google" id="ProtNLM"/>
    </source>
</evidence>
<protein>
    <recommendedName>
        <fullName evidence="3">DUF2170 domain-containing protein</fullName>
    </recommendedName>
</protein>
<organism evidence="1 2">
    <name type="scientific">SAR86 cluster bacterium</name>
    <dbReference type="NCBI Taxonomy" id="2030880"/>
    <lineage>
        <taxon>Bacteria</taxon>
        <taxon>Pseudomonadati</taxon>
        <taxon>Pseudomonadota</taxon>
        <taxon>Gammaproteobacteria</taxon>
        <taxon>SAR86 cluster</taxon>
    </lineage>
</organism>
<dbReference type="Proteomes" id="UP000218172">
    <property type="component" value="Unassembled WGS sequence"/>
</dbReference>
<dbReference type="Pfam" id="PF09938">
    <property type="entry name" value="DUF2170"/>
    <property type="match status" value="1"/>
</dbReference>